<comment type="pathway">
    <text evidence="12">Phospholipid metabolism; phosphatidylethanolamine biosynthesis.</text>
</comment>
<dbReference type="InterPro" id="IPR033177">
    <property type="entry name" value="PSD-B"/>
</dbReference>
<keyword evidence="7" id="KW-0865">Zymogen</keyword>
<keyword evidence="8" id="KW-0594">Phospholipid biosynthesis</keyword>
<keyword evidence="11" id="KW-0670">Pyruvate</keyword>
<organism evidence="13 14">
    <name type="scientific">Campylobacter magnus</name>
    <dbReference type="NCBI Taxonomy" id="3026462"/>
    <lineage>
        <taxon>Bacteria</taxon>
        <taxon>Pseudomonadati</taxon>
        <taxon>Campylobacterota</taxon>
        <taxon>Epsilonproteobacteria</taxon>
        <taxon>Campylobacterales</taxon>
        <taxon>Campylobacteraceae</taxon>
        <taxon>Campylobacter</taxon>
    </lineage>
</organism>
<evidence type="ECO:0000256" key="9">
    <source>
        <dbReference type="ARBA" id="ARBA00023239"/>
    </source>
</evidence>
<keyword evidence="9 13" id="KW-0456">Lyase</keyword>
<sequence>MINNIISRAFGSFASIKFPKTIQNIINKSYAKIFGIDFSEFRDCGEYESLTALFTRTLKIPRKLDDGFISPCDGLVLYCGKGFEGQAFSIKNHTYSPKELLSSACDESELDGGFDYANLYLSPRDYHNFHAPCDFELLSAVYESGELYSVAPKYLAKISNLYAKNERVVLRCKSGEKLFWLVFVGALNVGKIKIFCDERIQTNANLGPSVYEYENKHFSKGEPLGCFELGSSIVIIAQKGLLNFNIQENQKIKFSQKIADIK</sequence>
<dbReference type="Pfam" id="PF02666">
    <property type="entry name" value="PS_Dcarbxylase"/>
    <property type="match status" value="1"/>
</dbReference>
<comment type="cofactor">
    <cofactor evidence="1">
        <name>pyruvate</name>
        <dbReference type="ChEBI" id="CHEBI:15361"/>
    </cofactor>
</comment>
<dbReference type="InterPro" id="IPR003817">
    <property type="entry name" value="PS_Dcarbxylase"/>
</dbReference>
<evidence type="ECO:0000256" key="11">
    <source>
        <dbReference type="ARBA" id="ARBA00023317"/>
    </source>
</evidence>
<keyword evidence="14" id="KW-1185">Reference proteome</keyword>
<keyword evidence="4" id="KW-0444">Lipid biosynthesis</keyword>
<gene>
    <name evidence="13" type="ORF">Q2362_03455</name>
</gene>
<evidence type="ECO:0000256" key="2">
    <source>
        <dbReference type="ARBA" id="ARBA00005189"/>
    </source>
</evidence>
<evidence type="ECO:0000256" key="10">
    <source>
        <dbReference type="ARBA" id="ARBA00023264"/>
    </source>
</evidence>
<name>A0ABT8T672_9BACT</name>
<evidence type="ECO:0000256" key="1">
    <source>
        <dbReference type="ARBA" id="ARBA00001928"/>
    </source>
</evidence>
<reference evidence="13 14" key="1">
    <citation type="submission" date="2023-06" db="EMBL/GenBank/DDBJ databases">
        <title>Campylobacter magnum sp. nov., isolated from cecal contents of domestic pigs (Sus scrofa domesticus).</title>
        <authorList>
            <person name="Papic B."/>
            <person name="Gruntar I."/>
        </authorList>
    </citation>
    <scope>NUCLEOTIDE SEQUENCE [LARGE SCALE GENOMIC DNA]</scope>
    <source>
        <strain evidence="14">34484-21</strain>
    </source>
</reference>
<keyword evidence="6" id="KW-0443">Lipid metabolism</keyword>
<evidence type="ECO:0000313" key="13">
    <source>
        <dbReference type="EMBL" id="MDO2409156.1"/>
    </source>
</evidence>
<dbReference type="EC" id="4.1.1.65" evidence="3"/>
<evidence type="ECO:0000256" key="8">
    <source>
        <dbReference type="ARBA" id="ARBA00023209"/>
    </source>
</evidence>
<dbReference type="Proteomes" id="UP001171111">
    <property type="component" value="Unassembled WGS sequence"/>
</dbReference>
<protein>
    <recommendedName>
        <fullName evidence="3">phosphatidylserine decarboxylase</fullName>
        <ecNumber evidence="3">4.1.1.65</ecNumber>
    </recommendedName>
</protein>
<proteinExistence type="predicted"/>
<keyword evidence="5" id="KW-0210">Decarboxylase</keyword>
<dbReference type="NCBIfam" id="NF003038">
    <property type="entry name" value="PRK03934.1"/>
    <property type="match status" value="1"/>
</dbReference>
<comment type="pathway">
    <text evidence="2">Lipid metabolism.</text>
</comment>
<evidence type="ECO:0000256" key="7">
    <source>
        <dbReference type="ARBA" id="ARBA00023145"/>
    </source>
</evidence>
<evidence type="ECO:0000256" key="6">
    <source>
        <dbReference type="ARBA" id="ARBA00023098"/>
    </source>
</evidence>
<dbReference type="NCBIfam" id="TIGR00163">
    <property type="entry name" value="PS_decarb"/>
    <property type="match status" value="1"/>
</dbReference>
<dbReference type="PANTHER" id="PTHR10067">
    <property type="entry name" value="PHOSPHATIDYLSERINE DECARBOXYLASE"/>
    <property type="match status" value="1"/>
</dbReference>
<evidence type="ECO:0000313" key="14">
    <source>
        <dbReference type="Proteomes" id="UP001171111"/>
    </source>
</evidence>
<comment type="caution">
    <text evidence="13">The sequence shown here is derived from an EMBL/GenBank/DDBJ whole genome shotgun (WGS) entry which is preliminary data.</text>
</comment>
<dbReference type="EMBL" id="JAULJQ010000003">
    <property type="protein sequence ID" value="MDO2409156.1"/>
    <property type="molecule type" value="Genomic_DNA"/>
</dbReference>
<dbReference type="PANTHER" id="PTHR10067:SF6">
    <property type="entry name" value="PHOSPHATIDYLSERINE DECARBOXYLASE PROENZYME, MITOCHONDRIAL"/>
    <property type="match status" value="1"/>
</dbReference>
<dbReference type="GO" id="GO:0004609">
    <property type="term" value="F:phosphatidylserine decarboxylase activity"/>
    <property type="evidence" value="ECO:0007669"/>
    <property type="project" value="UniProtKB-EC"/>
</dbReference>
<evidence type="ECO:0000256" key="12">
    <source>
        <dbReference type="ARBA" id="ARBA00024326"/>
    </source>
</evidence>
<evidence type="ECO:0000256" key="4">
    <source>
        <dbReference type="ARBA" id="ARBA00022516"/>
    </source>
</evidence>
<evidence type="ECO:0000256" key="3">
    <source>
        <dbReference type="ARBA" id="ARBA00012243"/>
    </source>
</evidence>
<dbReference type="RefSeq" id="WP_302243996.1">
    <property type="nucleotide sequence ID" value="NZ_JAULJQ010000003.1"/>
</dbReference>
<evidence type="ECO:0000256" key="5">
    <source>
        <dbReference type="ARBA" id="ARBA00022793"/>
    </source>
</evidence>
<accession>A0ABT8T672</accession>
<keyword evidence="10" id="KW-1208">Phospholipid metabolism</keyword>